<sequence>MYTAATCRHTVMEQRFDIETAQRLKRTPGSLPMKIYAGLLLGLWGTCVAASAWGAPVPVGYVMTVQGDATVQAEGISVPATVGTPVVLGAVLETGKGGSLGLTLEDGSVMSFGPDSTFTMDAFAFDPARNAFALQARLERGTLNYVAGMIGKLAPQAVEVRTPHGAISTRSPQFLAKVEHEPKAP</sequence>
<keyword evidence="1" id="KW-1133">Transmembrane helix</keyword>
<reference evidence="3 4" key="1">
    <citation type="journal article" date="2015" name="Stand. Genomic Sci.">
        <title>Genomic Encyclopedia of Bacterial and Archaeal Type Strains, Phase III: the genomes of soil and plant-associated and newly described type strains.</title>
        <authorList>
            <person name="Whitman W.B."/>
            <person name="Woyke T."/>
            <person name="Klenk H.P."/>
            <person name="Zhou Y."/>
            <person name="Lilburn T.G."/>
            <person name="Beck B.J."/>
            <person name="De Vos P."/>
            <person name="Vandamme P."/>
            <person name="Eisen J.A."/>
            <person name="Garrity G."/>
            <person name="Hugenholtz P."/>
            <person name="Kyrpides N.C."/>
        </authorList>
    </citation>
    <scope>NUCLEOTIDE SEQUENCE [LARGE SCALE GENOMIC DNA]</scope>
    <source>
        <strain evidence="3 4">CGMCC 1.6858</strain>
    </source>
</reference>
<dbReference type="Pfam" id="PF04773">
    <property type="entry name" value="FecR"/>
    <property type="match status" value="1"/>
</dbReference>
<keyword evidence="1" id="KW-0472">Membrane</keyword>
<evidence type="ECO:0000313" key="4">
    <source>
        <dbReference type="Proteomes" id="UP000316905"/>
    </source>
</evidence>
<dbReference type="AlphaFoldDB" id="A0A562QIV1"/>
<comment type="caution">
    <text evidence="3">The sequence shown here is derived from an EMBL/GenBank/DDBJ whole genome shotgun (WGS) entry which is preliminary data.</text>
</comment>
<evidence type="ECO:0000313" key="3">
    <source>
        <dbReference type="EMBL" id="TWI56698.1"/>
    </source>
</evidence>
<proteinExistence type="predicted"/>
<protein>
    <submittedName>
        <fullName evidence="3">FecR family protein</fullName>
    </submittedName>
</protein>
<gene>
    <name evidence="3" type="ORF">IQ22_01150</name>
</gene>
<feature type="domain" description="FecR protein" evidence="2">
    <location>
        <begin position="91"/>
        <end position="181"/>
    </location>
</feature>
<evidence type="ECO:0000259" key="2">
    <source>
        <dbReference type="Pfam" id="PF04773"/>
    </source>
</evidence>
<dbReference type="RefSeq" id="WP_244308961.1">
    <property type="nucleotide sequence ID" value="NZ_VLKY01000003.1"/>
</dbReference>
<accession>A0A562QIV1</accession>
<keyword evidence="4" id="KW-1185">Reference proteome</keyword>
<dbReference type="InterPro" id="IPR006860">
    <property type="entry name" value="FecR"/>
</dbReference>
<name>A0A562QIV1_9PSED</name>
<dbReference type="Proteomes" id="UP000316905">
    <property type="component" value="Unassembled WGS sequence"/>
</dbReference>
<keyword evidence="1" id="KW-0812">Transmembrane</keyword>
<feature type="transmembrane region" description="Helical" evidence="1">
    <location>
        <begin position="35"/>
        <end position="55"/>
    </location>
</feature>
<organism evidence="3 4">
    <name type="scientific">Pseudomonas duriflava</name>
    <dbReference type="NCBI Taxonomy" id="459528"/>
    <lineage>
        <taxon>Bacteria</taxon>
        <taxon>Pseudomonadati</taxon>
        <taxon>Pseudomonadota</taxon>
        <taxon>Gammaproteobacteria</taxon>
        <taxon>Pseudomonadales</taxon>
        <taxon>Pseudomonadaceae</taxon>
        <taxon>Pseudomonas</taxon>
    </lineage>
</organism>
<evidence type="ECO:0000256" key="1">
    <source>
        <dbReference type="SAM" id="Phobius"/>
    </source>
</evidence>
<dbReference type="EMBL" id="VLKY01000003">
    <property type="protein sequence ID" value="TWI56698.1"/>
    <property type="molecule type" value="Genomic_DNA"/>
</dbReference>